<accession>A0A1G9P9I1</accession>
<evidence type="ECO:0008006" key="3">
    <source>
        <dbReference type="Google" id="ProtNLM"/>
    </source>
</evidence>
<name>A0A1G9P9I1_9CORY</name>
<evidence type="ECO:0000313" key="1">
    <source>
        <dbReference type="EMBL" id="SDL95438.1"/>
    </source>
</evidence>
<dbReference type="OrthoDB" id="3213438at2"/>
<keyword evidence="2" id="KW-1185">Reference proteome</keyword>
<evidence type="ECO:0000313" key="2">
    <source>
        <dbReference type="Proteomes" id="UP000199350"/>
    </source>
</evidence>
<dbReference type="STRING" id="38302.SAMN04488535_1366"/>
<gene>
    <name evidence="1" type="ORF">SAMN04488535_1366</name>
</gene>
<dbReference type="SUPFAM" id="SSF63380">
    <property type="entry name" value="Riboflavin synthase domain-like"/>
    <property type="match status" value="1"/>
</dbReference>
<reference evidence="2" key="1">
    <citation type="submission" date="2016-10" db="EMBL/GenBank/DDBJ databases">
        <authorList>
            <person name="Varghese N."/>
            <person name="Submissions S."/>
        </authorList>
    </citation>
    <scope>NUCLEOTIDE SEQUENCE [LARGE SCALE GENOMIC DNA]</scope>
    <source>
        <strain evidence="2">DSM 20632</strain>
    </source>
</reference>
<dbReference type="InterPro" id="IPR017938">
    <property type="entry name" value="Riboflavin_synthase-like_b-brl"/>
</dbReference>
<dbReference type="Proteomes" id="UP000199350">
    <property type="component" value="Chromosome I"/>
</dbReference>
<organism evidence="1 2">
    <name type="scientific">Corynebacterium mycetoides</name>
    <dbReference type="NCBI Taxonomy" id="38302"/>
    <lineage>
        <taxon>Bacteria</taxon>
        <taxon>Bacillati</taxon>
        <taxon>Actinomycetota</taxon>
        <taxon>Actinomycetes</taxon>
        <taxon>Mycobacteriales</taxon>
        <taxon>Corynebacteriaceae</taxon>
        <taxon>Corynebacterium</taxon>
    </lineage>
</organism>
<dbReference type="EMBL" id="LT629700">
    <property type="protein sequence ID" value="SDL95438.1"/>
    <property type="molecule type" value="Genomic_DNA"/>
</dbReference>
<sequence length="327" mass="34528">MDRFSGELAILREERERVREQLFAGITSALPQGEGLFPAGARQVSPELVDAMTYVFLVSRDTASLPEVAQRKLRAWALDLRRFGFPPTAYEVVARVVREVVGAGIEARFVLEDAAAVMAGAAAAADVEGVPAAAAARVLSVTSDGGAITVVRVEAGMPVSYAPGQYLPVMQVGRQGVWRNLAPALPSNPFGQLEFHVRDELTPEVGGYITMGAARGDSPELAGEELSITAVGTGSAAAKAIVFSALELDDPPRTRVHLAGHCPQRDVFERLAASVAWLTMEDSPALAGRVVLCGPHRAIGALGLPEGAATRALRISPDAPADWSYQP</sequence>
<dbReference type="AlphaFoldDB" id="A0A1G9P9I1"/>
<protein>
    <recommendedName>
        <fullName evidence="3">NAD(P)H-flavin reductase</fullName>
    </recommendedName>
</protein>
<dbReference type="RefSeq" id="WP_092150418.1">
    <property type="nucleotide sequence ID" value="NZ_LT629700.1"/>
</dbReference>
<proteinExistence type="predicted"/>